<feature type="transmembrane region" description="Helical" evidence="8">
    <location>
        <begin position="115"/>
        <end position="136"/>
    </location>
</feature>
<feature type="transmembrane region" description="Helical" evidence="8">
    <location>
        <begin position="63"/>
        <end position="80"/>
    </location>
</feature>
<accession>A0AAW5F901</accession>
<evidence type="ECO:0000256" key="3">
    <source>
        <dbReference type="ARBA" id="ARBA00022448"/>
    </source>
</evidence>
<keyword evidence="3" id="KW-0813">Transport</keyword>
<dbReference type="EMBL" id="JAINVB010000001">
    <property type="protein sequence ID" value="MCK0088354.1"/>
    <property type="molecule type" value="Genomic_DNA"/>
</dbReference>
<keyword evidence="6 8" id="KW-1133">Transmembrane helix</keyword>
<comment type="subcellular location">
    <subcellularLocation>
        <location evidence="1">Cell membrane</location>
        <topology evidence="1">Multi-pass membrane protein</topology>
    </subcellularLocation>
</comment>
<dbReference type="GO" id="GO:0005886">
    <property type="term" value="C:plasma membrane"/>
    <property type="evidence" value="ECO:0007669"/>
    <property type="project" value="UniProtKB-SubCell"/>
</dbReference>
<feature type="transmembrane region" description="Helical" evidence="8">
    <location>
        <begin position="307"/>
        <end position="329"/>
    </location>
</feature>
<dbReference type="PANTHER" id="PTHR30472:SF70">
    <property type="entry name" value="MOLYBDATE IMPORT SYSTEM PERMEASE PROTEIN MOLB"/>
    <property type="match status" value="1"/>
</dbReference>
<gene>
    <name evidence="9" type="ORF">K5I21_21265</name>
</gene>
<protein>
    <submittedName>
        <fullName evidence="9">Iron ABC transporter permease</fullName>
    </submittedName>
</protein>
<organism evidence="9 10">
    <name type="scientific">Clostridium symbiosum</name>
    <name type="common">Bacteroides symbiosus</name>
    <dbReference type="NCBI Taxonomy" id="1512"/>
    <lineage>
        <taxon>Bacteria</taxon>
        <taxon>Bacillati</taxon>
        <taxon>Bacillota</taxon>
        <taxon>Clostridia</taxon>
        <taxon>Lachnospirales</taxon>
        <taxon>Lachnospiraceae</taxon>
        <taxon>Otoolea</taxon>
    </lineage>
</organism>
<dbReference type="Gene3D" id="1.10.3470.10">
    <property type="entry name" value="ABC transporter involved in vitamin B12 uptake, BtuC"/>
    <property type="match status" value="1"/>
</dbReference>
<dbReference type="InterPro" id="IPR037294">
    <property type="entry name" value="ABC_BtuC-like"/>
</dbReference>
<sequence>MAVHNRTKKLYIISLFLLIIFLTVSLCTGRYPMTIQEIGHILSGRGTDETAKSVFFTLRLPRTVMAFIAGAGLSMAGSIYQDIFRNPLASPDLIGVTSGAGAGAAFAIVCFGQNAGAAVGSAFAGGLIAVGAAVALAGMSRQKAVSDFVLAGIAIRALADSFIMAMKYLADPERQLASIEYWTMGSLSSITAEKLMTAVPAVLIGFICLMFFRWQIQMLSLADDEAAMLGVSVRTARIIILILTTLMVAGIVSVTGAISFVGLVAPHIARMILKENGFSAGILSGITGSIIILAADCLARSAGGSEIPISILTSLLGVPMMIWLLMVTIHR</sequence>
<dbReference type="GO" id="GO:0033214">
    <property type="term" value="P:siderophore-iron import into cell"/>
    <property type="evidence" value="ECO:0007669"/>
    <property type="project" value="TreeGrafter"/>
</dbReference>
<name>A0AAW5F901_CLOSY</name>
<proteinExistence type="inferred from homology"/>
<evidence type="ECO:0000313" key="9">
    <source>
        <dbReference type="EMBL" id="MCK0088354.1"/>
    </source>
</evidence>
<comment type="similarity">
    <text evidence="2">Belongs to the binding-protein-dependent transport system permease family. FecCD subfamily.</text>
</comment>
<evidence type="ECO:0000256" key="7">
    <source>
        <dbReference type="ARBA" id="ARBA00023136"/>
    </source>
</evidence>
<keyword evidence="7 8" id="KW-0472">Membrane</keyword>
<evidence type="ECO:0000313" key="10">
    <source>
        <dbReference type="Proteomes" id="UP001203136"/>
    </source>
</evidence>
<evidence type="ECO:0000256" key="2">
    <source>
        <dbReference type="ARBA" id="ARBA00007935"/>
    </source>
</evidence>
<feature type="transmembrane region" description="Helical" evidence="8">
    <location>
        <begin position="238"/>
        <end position="265"/>
    </location>
</feature>
<evidence type="ECO:0000256" key="4">
    <source>
        <dbReference type="ARBA" id="ARBA00022475"/>
    </source>
</evidence>
<keyword evidence="4" id="KW-1003">Cell membrane</keyword>
<keyword evidence="5 8" id="KW-0812">Transmembrane</keyword>
<feature type="transmembrane region" description="Helical" evidence="8">
    <location>
        <begin position="148"/>
        <end position="170"/>
    </location>
</feature>
<dbReference type="Pfam" id="PF01032">
    <property type="entry name" value="FecCD"/>
    <property type="match status" value="1"/>
</dbReference>
<dbReference type="InterPro" id="IPR000522">
    <property type="entry name" value="ABC_transptr_permease_BtuC"/>
</dbReference>
<evidence type="ECO:0000256" key="1">
    <source>
        <dbReference type="ARBA" id="ARBA00004651"/>
    </source>
</evidence>
<feature type="transmembrane region" description="Helical" evidence="8">
    <location>
        <begin position="12"/>
        <end position="33"/>
    </location>
</feature>
<dbReference type="CDD" id="cd06550">
    <property type="entry name" value="TM_ABC_iron-siderophores_like"/>
    <property type="match status" value="1"/>
</dbReference>
<reference evidence="9" key="1">
    <citation type="journal article" date="2022" name="Cell Host Microbe">
        <title>Colonization of the live biotherapeutic product VE303 and modulation of the microbiota and metabolites in healthy volunteers.</title>
        <authorList>
            <person name="Dsouza M."/>
            <person name="Menon R."/>
            <person name="Crossette E."/>
            <person name="Bhattarai S.K."/>
            <person name="Schneider J."/>
            <person name="Kim Y.G."/>
            <person name="Reddy S."/>
            <person name="Caballero S."/>
            <person name="Felix C."/>
            <person name="Cornacchione L."/>
            <person name="Hendrickson J."/>
            <person name="Watson A.R."/>
            <person name="Minot S.S."/>
            <person name="Greenfield N."/>
            <person name="Schopf L."/>
            <person name="Szabady R."/>
            <person name="Patarroyo J."/>
            <person name="Smith W."/>
            <person name="Harrison P."/>
            <person name="Kuijper E.J."/>
            <person name="Kelly C.P."/>
            <person name="Olle B."/>
            <person name="Bobilev D."/>
            <person name="Silber J.L."/>
            <person name="Bucci V."/>
            <person name="Roberts B."/>
            <person name="Faith J."/>
            <person name="Norman J.M."/>
        </authorList>
    </citation>
    <scope>NUCLEOTIDE SEQUENCE</scope>
    <source>
        <strain evidence="9">VE303-04</strain>
    </source>
</reference>
<feature type="transmembrane region" description="Helical" evidence="8">
    <location>
        <begin position="190"/>
        <end position="212"/>
    </location>
</feature>
<comment type="caution">
    <text evidence="9">The sequence shown here is derived from an EMBL/GenBank/DDBJ whole genome shotgun (WGS) entry which is preliminary data.</text>
</comment>
<dbReference type="PANTHER" id="PTHR30472">
    <property type="entry name" value="FERRIC ENTEROBACTIN TRANSPORT SYSTEM PERMEASE PROTEIN"/>
    <property type="match status" value="1"/>
</dbReference>
<dbReference type="Proteomes" id="UP001203136">
    <property type="component" value="Unassembled WGS sequence"/>
</dbReference>
<dbReference type="AlphaFoldDB" id="A0AAW5F901"/>
<feature type="transmembrane region" description="Helical" evidence="8">
    <location>
        <begin position="277"/>
        <end position="295"/>
    </location>
</feature>
<dbReference type="RefSeq" id="WP_024739370.1">
    <property type="nucleotide sequence ID" value="NZ_JAINVB010000001.1"/>
</dbReference>
<evidence type="ECO:0000256" key="6">
    <source>
        <dbReference type="ARBA" id="ARBA00022989"/>
    </source>
</evidence>
<feature type="transmembrane region" description="Helical" evidence="8">
    <location>
        <begin position="92"/>
        <end position="109"/>
    </location>
</feature>
<evidence type="ECO:0000256" key="5">
    <source>
        <dbReference type="ARBA" id="ARBA00022692"/>
    </source>
</evidence>
<dbReference type="SUPFAM" id="SSF81345">
    <property type="entry name" value="ABC transporter involved in vitamin B12 uptake, BtuC"/>
    <property type="match status" value="1"/>
</dbReference>
<evidence type="ECO:0000256" key="8">
    <source>
        <dbReference type="SAM" id="Phobius"/>
    </source>
</evidence>
<dbReference type="GO" id="GO:0022857">
    <property type="term" value="F:transmembrane transporter activity"/>
    <property type="evidence" value="ECO:0007669"/>
    <property type="project" value="InterPro"/>
</dbReference>